<dbReference type="Proteomes" id="UP000251341">
    <property type="component" value="Unassembled WGS sequence"/>
</dbReference>
<feature type="domain" description="Mor transcription activator" evidence="1">
    <location>
        <begin position="32"/>
        <end position="95"/>
    </location>
</feature>
<comment type="caution">
    <text evidence="2">The sequence shown here is derived from an EMBL/GenBank/DDBJ whole genome shotgun (WGS) entry which is preliminary data.</text>
</comment>
<evidence type="ECO:0000313" key="2">
    <source>
        <dbReference type="EMBL" id="PUE58346.1"/>
    </source>
</evidence>
<dbReference type="Gene3D" id="1.10.10.10">
    <property type="entry name" value="Winged helix-like DNA-binding domain superfamily/Winged helix DNA-binding domain"/>
    <property type="match status" value="1"/>
</dbReference>
<dbReference type="Pfam" id="PF08765">
    <property type="entry name" value="Mor"/>
    <property type="match status" value="1"/>
</dbReference>
<reference evidence="2 3" key="1">
    <citation type="submission" date="2017-04" db="EMBL/GenBank/DDBJ databases">
        <title>Unexpected and diverse lifestyles within the genus Limnohabitans.</title>
        <authorList>
            <person name="Kasalicky V."/>
            <person name="Mehrshad M."/>
            <person name="Andrei S.-A."/>
            <person name="Salcher M."/>
            <person name="Kratochvilova H."/>
            <person name="Simek K."/>
            <person name="Ghai R."/>
        </authorList>
    </citation>
    <scope>NUCLEOTIDE SEQUENCE [LARGE SCALE GENOMIC DNA]</scope>
    <source>
        <strain evidence="2 3">MWH-C5</strain>
    </source>
</reference>
<proteinExistence type="predicted"/>
<dbReference type="InterPro" id="IPR009057">
    <property type="entry name" value="Homeodomain-like_sf"/>
</dbReference>
<dbReference type="EMBL" id="NESP01000001">
    <property type="protein sequence ID" value="PUE58346.1"/>
    <property type="molecule type" value="Genomic_DNA"/>
</dbReference>
<dbReference type="SUPFAM" id="SSF46689">
    <property type="entry name" value="Homeodomain-like"/>
    <property type="match status" value="1"/>
</dbReference>
<dbReference type="AlphaFoldDB" id="A0A315EKC3"/>
<gene>
    <name evidence="2" type="ORF">B9Z44_01235</name>
</gene>
<evidence type="ECO:0000313" key="3">
    <source>
        <dbReference type="Proteomes" id="UP000251341"/>
    </source>
</evidence>
<keyword evidence="3" id="KW-1185">Reference proteome</keyword>
<dbReference type="InterPro" id="IPR036388">
    <property type="entry name" value="WH-like_DNA-bd_sf"/>
</dbReference>
<organism evidence="2 3">
    <name type="scientific">Limnohabitans curvus</name>
    <dbReference type="NCBI Taxonomy" id="323423"/>
    <lineage>
        <taxon>Bacteria</taxon>
        <taxon>Pseudomonadati</taxon>
        <taxon>Pseudomonadota</taxon>
        <taxon>Betaproteobacteria</taxon>
        <taxon>Burkholderiales</taxon>
        <taxon>Comamonadaceae</taxon>
        <taxon>Limnohabitans</taxon>
    </lineage>
</organism>
<dbReference type="InterPro" id="IPR014875">
    <property type="entry name" value="Mor_transcription_activator"/>
</dbReference>
<name>A0A315EKC3_9BURK</name>
<accession>A0A315EKC3</accession>
<sequence length="96" mass="10503">MMLVEHAHGTDGTGVVYFPIHPRHGQCLVSLVGLSAAVKLSKAYGGQTIILPKCRAIYRARRNAEVMRMAEAGMSNRNIAQAVCLTERQVRNVLAK</sequence>
<evidence type="ECO:0000259" key="1">
    <source>
        <dbReference type="Pfam" id="PF08765"/>
    </source>
</evidence>
<protein>
    <recommendedName>
        <fullName evidence="1">Mor transcription activator domain-containing protein</fullName>
    </recommendedName>
</protein>